<comment type="caution">
    <text evidence="2">The sequence shown here is derived from an EMBL/GenBank/DDBJ whole genome shotgun (WGS) entry which is preliminary data.</text>
</comment>
<organism evidence="2 3">
    <name type="scientific">Candidatus Woykebacteria bacterium RIFCSPLOWO2_01_FULL_41_12</name>
    <dbReference type="NCBI Taxonomy" id="1802604"/>
    <lineage>
        <taxon>Bacteria</taxon>
        <taxon>Candidatus Woykeibacteriota</taxon>
    </lineage>
</organism>
<reference evidence="2 3" key="1">
    <citation type="journal article" date="2016" name="Nat. Commun.">
        <title>Thousands of microbial genomes shed light on interconnected biogeochemical processes in an aquifer system.</title>
        <authorList>
            <person name="Anantharaman K."/>
            <person name="Brown C.T."/>
            <person name="Hug L.A."/>
            <person name="Sharon I."/>
            <person name="Castelle C.J."/>
            <person name="Probst A.J."/>
            <person name="Thomas B.C."/>
            <person name="Singh A."/>
            <person name="Wilkins M.J."/>
            <person name="Karaoz U."/>
            <person name="Brodie E.L."/>
            <person name="Williams K.H."/>
            <person name="Hubbard S.S."/>
            <person name="Banfield J.F."/>
        </authorList>
    </citation>
    <scope>NUCLEOTIDE SEQUENCE [LARGE SCALE GENOMIC DNA]</scope>
</reference>
<proteinExistence type="predicted"/>
<dbReference type="InterPro" id="IPR050266">
    <property type="entry name" value="AB_hydrolase_sf"/>
</dbReference>
<dbReference type="Pfam" id="PF00561">
    <property type="entry name" value="Abhydrolase_1"/>
    <property type="match status" value="1"/>
</dbReference>
<dbReference type="EMBL" id="MHDA01000045">
    <property type="protein sequence ID" value="OGY30635.1"/>
    <property type="molecule type" value="Genomic_DNA"/>
</dbReference>
<dbReference type="PRINTS" id="PR00111">
    <property type="entry name" value="ABHYDROLASE"/>
</dbReference>
<protein>
    <recommendedName>
        <fullName evidence="1">AB hydrolase-1 domain-containing protein</fullName>
    </recommendedName>
</protein>
<dbReference type="GO" id="GO:0016020">
    <property type="term" value="C:membrane"/>
    <property type="evidence" value="ECO:0007669"/>
    <property type="project" value="TreeGrafter"/>
</dbReference>
<evidence type="ECO:0000313" key="2">
    <source>
        <dbReference type="EMBL" id="OGY30635.1"/>
    </source>
</evidence>
<accession>A0A1G1WSA4</accession>
<sequence>MANTKETVGFLGTAIVLHGWSYTTEKWGPFIKGLKKAGFEVVFPKVPGLTQPTNKVLTLDDYVAWLTKIVDRAKQPLYLIGHSNGGRIALAYTAVYQEKITGLVLIDSAGVSSQNLARRLKKFIFGSLAKIGKPLSGVSVVRNLLYKVLGEEDYNQADPIMKKTMVNLISIDLTSKLEKIKLPTLIVWGRLDKITPLSDSQKLNQLIKNSSLSVIEEARHAPQFSNPQQVIGTIIKFAKNLS</sequence>
<dbReference type="PANTHER" id="PTHR43798">
    <property type="entry name" value="MONOACYLGLYCEROL LIPASE"/>
    <property type="match status" value="1"/>
</dbReference>
<name>A0A1G1WSA4_9BACT</name>
<evidence type="ECO:0000259" key="1">
    <source>
        <dbReference type="Pfam" id="PF00561"/>
    </source>
</evidence>
<dbReference type="AlphaFoldDB" id="A0A1G1WSA4"/>
<evidence type="ECO:0000313" key="3">
    <source>
        <dbReference type="Proteomes" id="UP000179279"/>
    </source>
</evidence>
<dbReference type="InterPro" id="IPR000073">
    <property type="entry name" value="AB_hydrolase_1"/>
</dbReference>
<feature type="domain" description="AB hydrolase-1" evidence="1">
    <location>
        <begin position="15"/>
        <end position="227"/>
    </location>
</feature>
<dbReference type="PANTHER" id="PTHR43798:SF33">
    <property type="entry name" value="HYDROLASE, PUTATIVE (AFU_ORTHOLOGUE AFUA_2G14860)-RELATED"/>
    <property type="match status" value="1"/>
</dbReference>
<dbReference type="SUPFAM" id="SSF53474">
    <property type="entry name" value="alpha/beta-Hydrolases"/>
    <property type="match status" value="1"/>
</dbReference>
<dbReference type="Proteomes" id="UP000179279">
    <property type="component" value="Unassembled WGS sequence"/>
</dbReference>
<gene>
    <name evidence="2" type="ORF">A3A57_00125</name>
</gene>
<dbReference type="Gene3D" id="3.40.50.1820">
    <property type="entry name" value="alpha/beta hydrolase"/>
    <property type="match status" value="1"/>
</dbReference>
<dbReference type="InterPro" id="IPR029058">
    <property type="entry name" value="AB_hydrolase_fold"/>
</dbReference>